<reference evidence="3" key="1">
    <citation type="submission" date="2023-07" db="EMBL/GenBank/DDBJ databases">
        <title>30 novel species of actinomycetes from the DSMZ collection.</title>
        <authorList>
            <person name="Nouioui I."/>
        </authorList>
    </citation>
    <scope>NUCLEOTIDE SEQUENCE [LARGE SCALE GENOMIC DNA]</scope>
    <source>
        <strain evidence="3">DSM 44399</strain>
    </source>
</reference>
<proteinExistence type="predicted"/>
<dbReference type="EMBL" id="JAVREH010000017">
    <property type="protein sequence ID" value="MDT0262389.1"/>
    <property type="molecule type" value="Genomic_DNA"/>
</dbReference>
<sequence>MTGFGPGGMDCDEVLADVYLYLDDETDPAVRQRIRSHLDDCGPCLRRFGLEQDVKVLVARSCGGDVAPASLKSRIRVRLTEVVIETGSVEYRAD</sequence>
<evidence type="ECO:0000259" key="1">
    <source>
        <dbReference type="Pfam" id="PF13490"/>
    </source>
</evidence>
<dbReference type="NCBIfam" id="TIGR03988">
    <property type="entry name" value="antisig_RsrA"/>
    <property type="match status" value="1"/>
</dbReference>
<dbReference type="Pfam" id="PF13490">
    <property type="entry name" value="zf-HC2"/>
    <property type="match status" value="1"/>
</dbReference>
<comment type="caution">
    <text evidence="2">The sequence shown here is derived from an EMBL/GenBank/DDBJ whole genome shotgun (WGS) entry which is preliminary data.</text>
</comment>
<dbReference type="InterPro" id="IPR024020">
    <property type="entry name" value="Anit_sigma_mycothiol_RsrA"/>
</dbReference>
<name>A0ABU2JCI3_9ACTN</name>
<dbReference type="InterPro" id="IPR027383">
    <property type="entry name" value="Znf_put"/>
</dbReference>
<dbReference type="RefSeq" id="WP_311423540.1">
    <property type="nucleotide sequence ID" value="NZ_JAVREH010000017.1"/>
</dbReference>
<accession>A0ABU2JCI3</accession>
<organism evidence="2 3">
    <name type="scientific">Jatrophihabitans lederbergiae</name>
    <dbReference type="NCBI Taxonomy" id="3075547"/>
    <lineage>
        <taxon>Bacteria</taxon>
        <taxon>Bacillati</taxon>
        <taxon>Actinomycetota</taxon>
        <taxon>Actinomycetes</taxon>
        <taxon>Jatrophihabitantales</taxon>
        <taxon>Jatrophihabitantaceae</taxon>
        <taxon>Jatrophihabitans</taxon>
    </lineage>
</organism>
<evidence type="ECO:0000313" key="3">
    <source>
        <dbReference type="Proteomes" id="UP001183176"/>
    </source>
</evidence>
<keyword evidence="3" id="KW-1185">Reference proteome</keyword>
<feature type="domain" description="Putative zinc-finger" evidence="1">
    <location>
        <begin position="11"/>
        <end position="44"/>
    </location>
</feature>
<gene>
    <name evidence="2" type="primary">rsrA</name>
    <name evidence="2" type="ORF">RM423_13410</name>
</gene>
<evidence type="ECO:0000313" key="2">
    <source>
        <dbReference type="EMBL" id="MDT0262389.1"/>
    </source>
</evidence>
<dbReference type="Proteomes" id="UP001183176">
    <property type="component" value="Unassembled WGS sequence"/>
</dbReference>
<protein>
    <submittedName>
        <fullName evidence="2">Mycothiol system anti-sigma-R factor</fullName>
    </submittedName>
</protein>